<name>A0A9D3AK83_9FIRM</name>
<sequence>MNKNGTMWLDTDGNPIQAHGGMIEKFDGIYYWYGENKAGETVLKENGLHRVDFIGFSCYSSADCISWKNEGLVLKASDQPGSPLHKSRVGERPKVLYNEKSRKYVMWFHLDSHDYMTAHTGVAVADRPTGPFQFVREMCPNRFDSRDMTLFKDTDGKAYLIYSSDWNKTLRIAQLTDDYLDVNGVYSHAFPEQEREAPAIFIKDGLYYMITSGCTGWEPNNALFGISHNIFSGWKLIGDPCTGENARQTYFGQSTYVFEKDGRHYLMLDHWNPSNLKESGYSILPVRADNGHLTVSFQEYTSL</sequence>
<dbReference type="RefSeq" id="WP_277272401.1">
    <property type="nucleotide sequence ID" value="NZ_DYXE01000086.1"/>
</dbReference>
<evidence type="ECO:0000313" key="6">
    <source>
        <dbReference type="EMBL" id="HJH50596.1"/>
    </source>
</evidence>
<reference evidence="6" key="1">
    <citation type="journal article" date="2021" name="PeerJ">
        <title>Extensive microbial diversity within the chicken gut microbiome revealed by metagenomics and culture.</title>
        <authorList>
            <person name="Gilroy R."/>
            <person name="Ravi A."/>
            <person name="Getino M."/>
            <person name="Pursley I."/>
            <person name="Horton D.L."/>
            <person name="Alikhan N.F."/>
            <person name="Baker D."/>
            <person name="Gharbi K."/>
            <person name="Hall N."/>
            <person name="Watson M."/>
            <person name="Adriaenssens E.M."/>
            <person name="Foster-Nyarko E."/>
            <person name="Jarju S."/>
            <person name="Secka A."/>
            <person name="Antonio M."/>
            <person name="Oren A."/>
            <person name="Chaudhuri R.R."/>
            <person name="La Ragione R."/>
            <person name="Hildebrand F."/>
            <person name="Pallen M.J."/>
        </authorList>
    </citation>
    <scope>NUCLEOTIDE SEQUENCE</scope>
    <source>
        <strain evidence="6">USAMLcec4-12693</strain>
    </source>
</reference>
<keyword evidence="2 5" id="KW-0378">Hydrolase</keyword>
<evidence type="ECO:0000256" key="2">
    <source>
        <dbReference type="ARBA" id="ARBA00022801"/>
    </source>
</evidence>
<dbReference type="Proteomes" id="UP000813420">
    <property type="component" value="Unassembled WGS sequence"/>
</dbReference>
<evidence type="ECO:0000313" key="7">
    <source>
        <dbReference type="Proteomes" id="UP000813420"/>
    </source>
</evidence>
<feature type="site" description="Important for catalytic activity, responsible for pKa modulation of the active site Glu and correct orientation of both the proton donor and substrate" evidence="4">
    <location>
        <position position="147"/>
    </location>
</feature>
<dbReference type="Gene3D" id="2.115.10.20">
    <property type="entry name" value="Glycosyl hydrolase domain, family 43"/>
    <property type="match status" value="1"/>
</dbReference>
<evidence type="ECO:0000256" key="4">
    <source>
        <dbReference type="PIRSR" id="PIRSR606710-2"/>
    </source>
</evidence>
<accession>A0A9D3AK83</accession>
<organism evidence="6 7">
    <name type="scientific">Merdimonas faecis</name>
    <dbReference type="NCBI Taxonomy" id="1653435"/>
    <lineage>
        <taxon>Bacteria</taxon>
        <taxon>Bacillati</taxon>
        <taxon>Bacillota</taxon>
        <taxon>Clostridia</taxon>
        <taxon>Lachnospirales</taxon>
        <taxon>Lachnospiraceae</taxon>
        <taxon>Merdimonas</taxon>
    </lineage>
</organism>
<dbReference type="PANTHER" id="PTHR22925:SF3">
    <property type="entry name" value="GLYCOSYL HYDROLASE FAMILY PROTEIN 43"/>
    <property type="match status" value="1"/>
</dbReference>
<comment type="caution">
    <text evidence="6">The sequence shown here is derived from an EMBL/GenBank/DDBJ whole genome shotgun (WGS) entry which is preliminary data.</text>
</comment>
<gene>
    <name evidence="6" type="ORF">K8V39_10060</name>
</gene>
<dbReference type="Pfam" id="PF04616">
    <property type="entry name" value="Glyco_hydro_43"/>
    <property type="match status" value="1"/>
</dbReference>
<dbReference type="AlphaFoldDB" id="A0A9D3AK83"/>
<evidence type="ECO:0000256" key="5">
    <source>
        <dbReference type="RuleBase" id="RU361187"/>
    </source>
</evidence>
<dbReference type="InterPro" id="IPR023296">
    <property type="entry name" value="Glyco_hydro_beta-prop_sf"/>
</dbReference>
<dbReference type="GO" id="GO:0005975">
    <property type="term" value="P:carbohydrate metabolic process"/>
    <property type="evidence" value="ECO:0007669"/>
    <property type="project" value="InterPro"/>
</dbReference>
<reference evidence="6" key="2">
    <citation type="submission" date="2021-09" db="EMBL/GenBank/DDBJ databases">
        <authorList>
            <person name="Gilroy R."/>
        </authorList>
    </citation>
    <scope>NUCLEOTIDE SEQUENCE</scope>
    <source>
        <strain evidence="6">USAMLcec4-12693</strain>
    </source>
</reference>
<dbReference type="GO" id="GO:0004553">
    <property type="term" value="F:hydrolase activity, hydrolyzing O-glycosyl compounds"/>
    <property type="evidence" value="ECO:0007669"/>
    <property type="project" value="InterPro"/>
</dbReference>
<keyword evidence="3 5" id="KW-0326">Glycosidase</keyword>
<dbReference type="CDD" id="cd18825">
    <property type="entry name" value="GH43_CtGH43-like"/>
    <property type="match status" value="1"/>
</dbReference>
<evidence type="ECO:0000256" key="1">
    <source>
        <dbReference type="ARBA" id="ARBA00009865"/>
    </source>
</evidence>
<dbReference type="SUPFAM" id="SSF75005">
    <property type="entry name" value="Arabinanase/levansucrase/invertase"/>
    <property type="match status" value="1"/>
</dbReference>
<comment type="similarity">
    <text evidence="1 5">Belongs to the glycosyl hydrolase 43 family.</text>
</comment>
<proteinExistence type="inferred from homology"/>
<dbReference type="EMBL" id="DYXE01000086">
    <property type="protein sequence ID" value="HJH50596.1"/>
    <property type="molecule type" value="Genomic_DNA"/>
</dbReference>
<dbReference type="InterPro" id="IPR006710">
    <property type="entry name" value="Glyco_hydro_43"/>
</dbReference>
<protein>
    <submittedName>
        <fullName evidence="6">Glycoside hydrolase family 43 protein</fullName>
    </submittedName>
</protein>
<dbReference type="PANTHER" id="PTHR22925">
    <property type="entry name" value="GLYCOSYL HYDROLASE 43 FAMILY MEMBER"/>
    <property type="match status" value="1"/>
</dbReference>
<evidence type="ECO:0000256" key="3">
    <source>
        <dbReference type="ARBA" id="ARBA00023295"/>
    </source>
</evidence>